<dbReference type="Pfam" id="PF24883">
    <property type="entry name" value="NPHP3_N"/>
    <property type="match status" value="1"/>
</dbReference>
<evidence type="ECO:0000259" key="2">
    <source>
        <dbReference type="Pfam" id="PF24883"/>
    </source>
</evidence>
<dbReference type="PANTHER" id="PTHR10039">
    <property type="entry name" value="AMELOGENIN"/>
    <property type="match status" value="1"/>
</dbReference>
<reference evidence="4 5" key="1">
    <citation type="submission" date="2018-02" db="EMBL/GenBank/DDBJ databases">
        <title>The genomes of Aspergillus section Nigri reveals drivers in fungal speciation.</title>
        <authorList>
            <consortium name="DOE Joint Genome Institute"/>
            <person name="Vesth T.C."/>
            <person name="Nybo J."/>
            <person name="Theobald S."/>
            <person name="Brandl J."/>
            <person name="Frisvad J.C."/>
            <person name="Nielsen K.F."/>
            <person name="Lyhne E.K."/>
            <person name="Kogle M.E."/>
            <person name="Kuo A."/>
            <person name="Riley R."/>
            <person name="Clum A."/>
            <person name="Nolan M."/>
            <person name="Lipzen A."/>
            <person name="Salamov A."/>
            <person name="Henrissat B."/>
            <person name="Wiebenga A."/>
            <person name="De vries R.P."/>
            <person name="Grigoriev I.V."/>
            <person name="Mortensen U.H."/>
            <person name="Andersen M.R."/>
            <person name="Baker S.E."/>
        </authorList>
    </citation>
    <scope>NUCLEOTIDE SEQUENCE [LARGE SCALE GENOMIC DNA]</scope>
    <source>
        <strain evidence="4 5">CBS 707.79</strain>
    </source>
</reference>
<evidence type="ECO:0000313" key="5">
    <source>
        <dbReference type="Proteomes" id="UP000247810"/>
    </source>
</evidence>
<accession>A0A319EXK4</accession>
<dbReference type="InterPro" id="IPR056884">
    <property type="entry name" value="NPHP3-like_N"/>
</dbReference>
<feature type="domain" description="DUF7791" evidence="3">
    <location>
        <begin position="549"/>
        <end position="718"/>
    </location>
</feature>
<evidence type="ECO:0000259" key="3">
    <source>
        <dbReference type="Pfam" id="PF25053"/>
    </source>
</evidence>
<feature type="domain" description="Nephrocystin 3-like N-terminal" evidence="2">
    <location>
        <begin position="286"/>
        <end position="456"/>
    </location>
</feature>
<dbReference type="EMBL" id="KZ825837">
    <property type="protein sequence ID" value="PYH96452.1"/>
    <property type="molecule type" value="Genomic_DNA"/>
</dbReference>
<protein>
    <submittedName>
        <fullName evidence="4">Uncharacterized protein</fullName>
    </submittedName>
</protein>
<evidence type="ECO:0000313" key="4">
    <source>
        <dbReference type="EMBL" id="PYH96452.1"/>
    </source>
</evidence>
<dbReference type="AlphaFoldDB" id="A0A319EXK4"/>
<proteinExistence type="predicted"/>
<organism evidence="4 5">
    <name type="scientific">Aspergillus ellipticus CBS 707.79</name>
    <dbReference type="NCBI Taxonomy" id="1448320"/>
    <lineage>
        <taxon>Eukaryota</taxon>
        <taxon>Fungi</taxon>
        <taxon>Dikarya</taxon>
        <taxon>Ascomycota</taxon>
        <taxon>Pezizomycotina</taxon>
        <taxon>Eurotiomycetes</taxon>
        <taxon>Eurotiomycetidae</taxon>
        <taxon>Eurotiales</taxon>
        <taxon>Aspergillaceae</taxon>
        <taxon>Aspergillus</taxon>
        <taxon>Aspergillus subgen. Circumdati</taxon>
    </lineage>
</organism>
<dbReference type="SUPFAM" id="SSF52540">
    <property type="entry name" value="P-loop containing nucleoside triphosphate hydrolases"/>
    <property type="match status" value="1"/>
</dbReference>
<keyword evidence="5" id="KW-1185">Reference proteome</keyword>
<dbReference type="Gene3D" id="3.40.50.300">
    <property type="entry name" value="P-loop containing nucleotide triphosphate hydrolases"/>
    <property type="match status" value="1"/>
</dbReference>
<name>A0A319EXK4_9EURO</name>
<dbReference type="Pfam" id="PF25053">
    <property type="entry name" value="DUF7791"/>
    <property type="match status" value="1"/>
</dbReference>
<evidence type="ECO:0000256" key="1">
    <source>
        <dbReference type="ARBA" id="ARBA00022737"/>
    </source>
</evidence>
<dbReference type="InterPro" id="IPR056693">
    <property type="entry name" value="DUF7791"/>
</dbReference>
<dbReference type="InterPro" id="IPR027417">
    <property type="entry name" value="P-loop_NTPase"/>
</dbReference>
<dbReference type="Proteomes" id="UP000247810">
    <property type="component" value="Unassembled WGS sequence"/>
</dbReference>
<dbReference type="OrthoDB" id="443402at2759"/>
<sequence length="983" mass="112317">MMDPISAFSLACNVLQVIELGHRVLSNTVNYHRATNGELSEQQDLRTVAQRLNSLDVDLQESLPSPDSKANLTPAEAHLMQANGECMRLSSDFIEFLDRLKLRNPHAVLESVRASMNAIWYREKLETMQRAVTQARDNLNMAIWHFCTTQATAAGQYEILQSTAQVEGTILTATEALSQPIRRDIVQLSQQVQNNGSSYAGQFSEFLSSHGQRLDTLGNQLSSVMGQQDTIKALEEKQDLLDTQQKIIASLRFPQLQERAQQIPKAHKQTYKWVLRPHVQTWDDPTAWISSDDKTRSIYWISGKPGSGKSTLMRFLEENLDVQKHMLPWANGCTVVRASHFFWSSGNLLQKSLTGLLRSLLLQSIDQMPDLIPQVIDDRRWRASRMSLEQTADWSDSELLLSLERCISASRDAFRILFFVDGLDELEGTDEMRLDLTEMLSRIGSSGTVKICVSSRPWNLFRDYFSDDPKLRLEDLTHEDISIYVQSQFLARPRFKYLLRRDEMGAGQLVAAVTRKAAGDGDSIKTLYQKLEDLPADLNDYFTRLISTVDVQHRREASIMLQIALHEEDGFVSLHALRLFDLVFTDEKRADFALGNPSKFQDIALDDHEGLQFCLDSTMRRLNSRCMGLLECIYAPDDVFDMFDIDPMEAGDETMYSHGMKFEPSMYSAIFQGPGSIRPFMLTVDFLHRCCRDFLLSPEIQTLLFEYTEGPYDARMFLRFKQLDLTVVSRSAWQAISLVHLPYLTGENQQHAPEPQVYYNRPLKKWFSRPIEDGSSNGWYINPVRVSWNEEKSSFLTLAIDFDLRGYITAHLTAAIKFSNAEREFQIGNSMPNIDLLHRVLDFGADPNALYCGVSIWALFLSSVDDWLRKDVDTSIGNKKVYLKVPRILIDRDATLVLPKHWLLGEGLCRFGYFTRFSSDRKDIQGTDRWPEDLPLVDGRCYAVADLLEAFRALGPEIDELIALVRTKMNDTWNEHPASDMEL</sequence>
<dbReference type="PANTHER" id="PTHR10039:SF5">
    <property type="entry name" value="NACHT DOMAIN-CONTAINING PROTEIN"/>
    <property type="match status" value="1"/>
</dbReference>
<keyword evidence="1" id="KW-0677">Repeat</keyword>
<dbReference type="STRING" id="1448320.A0A319EXK4"/>
<gene>
    <name evidence="4" type="ORF">BO71DRAFT_482045</name>
</gene>
<dbReference type="VEuPathDB" id="FungiDB:BO71DRAFT_482045"/>